<evidence type="ECO:0000259" key="11">
    <source>
        <dbReference type="PROSITE" id="PS51462"/>
    </source>
</evidence>
<dbReference type="InterPro" id="IPR039121">
    <property type="entry name" value="NUDT19"/>
</dbReference>
<dbReference type="SUPFAM" id="SSF55811">
    <property type="entry name" value="Nudix"/>
    <property type="match status" value="1"/>
</dbReference>
<dbReference type="GO" id="GO:0016818">
    <property type="term" value="F:hydrolase activity, acting on acid anhydrides, in phosphorus-containing anhydrides"/>
    <property type="evidence" value="ECO:0007669"/>
    <property type="project" value="InterPro"/>
</dbReference>
<evidence type="ECO:0000256" key="9">
    <source>
        <dbReference type="ARBA" id="ARBA00023274"/>
    </source>
</evidence>
<dbReference type="Gene3D" id="3.30.1230.20">
    <property type="match status" value="1"/>
</dbReference>
<evidence type="ECO:0000256" key="3">
    <source>
        <dbReference type="ARBA" id="ARBA00010228"/>
    </source>
</evidence>
<evidence type="ECO:0000256" key="2">
    <source>
        <dbReference type="ARBA" id="ARBA00001946"/>
    </source>
</evidence>
<keyword evidence="9" id="KW-0687">Ribonucleoprotein</keyword>
<dbReference type="PROSITE" id="PS00996">
    <property type="entry name" value="RIBOSOMAL_S21E"/>
    <property type="match status" value="1"/>
</dbReference>
<dbReference type="PANTHER" id="PTHR12318:SF0">
    <property type="entry name" value="ACYL-COENZYME A DIPHOSPHATASE NUDT19"/>
    <property type="match status" value="1"/>
</dbReference>
<comment type="cofactor">
    <cofactor evidence="2">
        <name>Mg(2+)</name>
        <dbReference type="ChEBI" id="CHEBI:18420"/>
    </cofactor>
</comment>
<proteinExistence type="inferred from homology"/>
<keyword evidence="5" id="KW-0378">Hydrolase</keyword>
<evidence type="ECO:0000313" key="12">
    <source>
        <dbReference type="EMBL" id="PLN86286.1"/>
    </source>
</evidence>
<comment type="cofactor">
    <cofactor evidence="1">
        <name>Mn(2+)</name>
        <dbReference type="ChEBI" id="CHEBI:29035"/>
    </cofactor>
</comment>
<feature type="compositionally biased region" description="Basic and acidic residues" evidence="10">
    <location>
        <begin position="322"/>
        <end position="333"/>
    </location>
</feature>
<dbReference type="OrthoDB" id="1695362at2759"/>
<dbReference type="GO" id="GO:0046872">
    <property type="term" value="F:metal ion binding"/>
    <property type="evidence" value="ECO:0007669"/>
    <property type="project" value="UniProtKB-KW"/>
</dbReference>
<comment type="similarity">
    <text evidence="3">Belongs to the eukaryotic ribosomal protein eS21 family.</text>
</comment>
<keyword evidence="7 12" id="KW-0689">Ribosomal protein</keyword>
<dbReference type="FunFam" id="3.30.1230.20:FF:000001">
    <property type="entry name" value="40S ribosomal protein S21"/>
    <property type="match status" value="1"/>
</dbReference>
<accession>A0A2J5I8X7</accession>
<evidence type="ECO:0000256" key="8">
    <source>
        <dbReference type="ARBA" id="ARBA00023211"/>
    </source>
</evidence>
<evidence type="ECO:0000256" key="1">
    <source>
        <dbReference type="ARBA" id="ARBA00001936"/>
    </source>
</evidence>
<evidence type="ECO:0000256" key="7">
    <source>
        <dbReference type="ARBA" id="ARBA00022980"/>
    </source>
</evidence>
<feature type="domain" description="Nudix hydrolase" evidence="11">
    <location>
        <begin position="16"/>
        <end position="229"/>
    </location>
</feature>
<dbReference type="InterPro" id="IPR001931">
    <property type="entry name" value="Ribosomal_eS21"/>
</dbReference>
<sequence length="461" mass="52266">MSSQDPSPKPKPKLAVPRPSSSVILISPQNEVLLLHRVKTSTSFASAHVFPGGNLSLQDGKCPPAEDPKHHEDAPWYRKAAVRELFEESGILLAKDQHTGKMLAVPEEERERGRRAIHQHEMTFDEWLSERDANAVPDTDKLIPFTRWITPTNVPKRYTTQMYLYFLPLPLESEKPLLNEIPAEGEKEEIQVPTSDGGVEVTEARFLPASEWLRMARAGEIILFPPQFLLLHLVAEFLDQSPRAPGAVEELNRRRERLVEFVHSGQPPWTDKCISPKMLKMAEDGRAVLALDHPGPELKGTGRRGEADRVVKVKFKQGSARKALDKRSHDPHNRKLSRPAFSRHFRAQSRQSISASAPFLPHRRRPHVYKPAKMENEKGEIVDLYVPRKCSATNRIIKANDHASVQIAIGKVDENGRYTGENQNYALCGFIRARGESDDSLNRLTQRDGYIRNVWTASRQR</sequence>
<dbReference type="EMBL" id="KZ559499">
    <property type="protein sequence ID" value="PLN86286.1"/>
    <property type="molecule type" value="Genomic_DNA"/>
</dbReference>
<dbReference type="Gene3D" id="3.90.79.10">
    <property type="entry name" value="Nucleoside Triphosphate Pyrophosphohydrolase"/>
    <property type="match status" value="1"/>
</dbReference>
<dbReference type="Pfam" id="PF00293">
    <property type="entry name" value="NUDIX"/>
    <property type="match status" value="1"/>
</dbReference>
<dbReference type="GO" id="GO:0005739">
    <property type="term" value="C:mitochondrion"/>
    <property type="evidence" value="ECO:0007669"/>
    <property type="project" value="TreeGrafter"/>
</dbReference>
<dbReference type="Pfam" id="PF01249">
    <property type="entry name" value="Ribosomal_S21e"/>
    <property type="match status" value="1"/>
</dbReference>
<dbReference type="InterPro" id="IPR015797">
    <property type="entry name" value="NUDIX_hydrolase-like_dom_sf"/>
</dbReference>
<keyword evidence="8" id="KW-0464">Manganese</keyword>
<keyword evidence="6" id="KW-0460">Magnesium</keyword>
<evidence type="ECO:0000313" key="13">
    <source>
        <dbReference type="Proteomes" id="UP000235023"/>
    </source>
</evidence>
<evidence type="ECO:0000256" key="10">
    <source>
        <dbReference type="SAM" id="MobiDB-lite"/>
    </source>
</evidence>
<feature type="region of interest" description="Disordered" evidence="10">
    <location>
        <begin position="318"/>
        <end position="352"/>
    </location>
</feature>
<dbReference type="InterPro" id="IPR000086">
    <property type="entry name" value="NUDIX_hydrolase_dom"/>
</dbReference>
<dbReference type="GO" id="GO:0042274">
    <property type="term" value="P:ribosomal small subunit biogenesis"/>
    <property type="evidence" value="ECO:0007669"/>
    <property type="project" value="UniProtKB-ARBA"/>
</dbReference>
<dbReference type="GO" id="GO:0006412">
    <property type="term" value="P:translation"/>
    <property type="evidence" value="ECO:0007669"/>
    <property type="project" value="InterPro"/>
</dbReference>
<dbReference type="CDD" id="cd18870">
    <property type="entry name" value="NUDIX_AcylCoAdiphos_Nudt19"/>
    <property type="match status" value="1"/>
</dbReference>
<dbReference type="PANTHER" id="PTHR12318">
    <property type="entry name" value="TESTOSTERONE-REGULATED PROTEIN RP2"/>
    <property type="match status" value="1"/>
</dbReference>
<dbReference type="GO" id="GO:1990904">
    <property type="term" value="C:ribonucleoprotein complex"/>
    <property type="evidence" value="ECO:0007669"/>
    <property type="project" value="UniProtKB-KW"/>
</dbReference>
<keyword evidence="4" id="KW-0479">Metal-binding</keyword>
<feature type="compositionally biased region" description="Basic residues" evidence="10">
    <location>
        <begin position="334"/>
        <end position="347"/>
    </location>
</feature>
<organism evidence="12 13">
    <name type="scientific">Aspergillus taichungensis</name>
    <dbReference type="NCBI Taxonomy" id="482145"/>
    <lineage>
        <taxon>Eukaryota</taxon>
        <taxon>Fungi</taxon>
        <taxon>Dikarya</taxon>
        <taxon>Ascomycota</taxon>
        <taxon>Pezizomycotina</taxon>
        <taxon>Eurotiomycetes</taxon>
        <taxon>Eurotiomycetidae</taxon>
        <taxon>Eurotiales</taxon>
        <taxon>Aspergillaceae</taxon>
        <taxon>Aspergillus</taxon>
        <taxon>Aspergillus subgen. Circumdati</taxon>
    </lineage>
</organism>
<dbReference type="PROSITE" id="PS51462">
    <property type="entry name" value="NUDIX"/>
    <property type="match status" value="1"/>
</dbReference>
<feature type="region of interest" description="Disordered" evidence="10">
    <location>
        <begin position="1"/>
        <end position="20"/>
    </location>
</feature>
<dbReference type="GO" id="GO:0003735">
    <property type="term" value="F:structural constituent of ribosome"/>
    <property type="evidence" value="ECO:0007669"/>
    <property type="project" value="InterPro"/>
</dbReference>
<reference evidence="13" key="1">
    <citation type="submission" date="2017-12" db="EMBL/GenBank/DDBJ databases">
        <authorList>
            <consortium name="DOE Joint Genome Institute"/>
            <person name="Mondo S.J."/>
            <person name="Kjaerbolling I."/>
            <person name="Vesth T.C."/>
            <person name="Frisvad J.C."/>
            <person name="Nybo J.L."/>
            <person name="Theobald S."/>
            <person name="Kuo A."/>
            <person name="Bowyer P."/>
            <person name="Matsuda Y."/>
            <person name="Lyhne E.K."/>
            <person name="Kogle M.E."/>
            <person name="Clum A."/>
            <person name="Lipzen A."/>
            <person name="Salamov A."/>
            <person name="Ngan C.Y."/>
            <person name="Daum C."/>
            <person name="Chiniquy J."/>
            <person name="Barry K."/>
            <person name="LaButti K."/>
            <person name="Haridas S."/>
            <person name="Simmons B.A."/>
            <person name="Magnuson J.K."/>
            <person name="Mortensen U.H."/>
            <person name="Larsen T.O."/>
            <person name="Grigoriev I.V."/>
            <person name="Baker S.E."/>
            <person name="Andersen M.R."/>
            <person name="Nordberg H.P."/>
            <person name="Cantor M.N."/>
            <person name="Hua S.X."/>
        </authorList>
    </citation>
    <scope>NUCLEOTIDE SEQUENCE [LARGE SCALE GENOMIC DNA]</scope>
    <source>
        <strain evidence="13">IBT 19404</strain>
    </source>
</reference>
<evidence type="ECO:0000256" key="5">
    <source>
        <dbReference type="ARBA" id="ARBA00022801"/>
    </source>
</evidence>
<evidence type="ECO:0000256" key="6">
    <source>
        <dbReference type="ARBA" id="ARBA00022842"/>
    </source>
</evidence>
<protein>
    <submittedName>
        <fullName evidence="12">Ribosomal protein S21e-domain-containing protein</fullName>
    </submittedName>
</protein>
<evidence type="ECO:0000256" key="4">
    <source>
        <dbReference type="ARBA" id="ARBA00022723"/>
    </source>
</evidence>
<dbReference type="Proteomes" id="UP000235023">
    <property type="component" value="Unassembled WGS sequence"/>
</dbReference>
<gene>
    <name evidence="12" type="ORF">BDW42DRAFT_190197</name>
</gene>
<keyword evidence="13" id="KW-1185">Reference proteome</keyword>
<dbReference type="AlphaFoldDB" id="A0A2J5I8X7"/>
<dbReference type="InterPro" id="IPR038579">
    <property type="entry name" value="Ribosomal_eS21_sf"/>
</dbReference>
<name>A0A2J5I8X7_9EURO</name>
<dbReference type="GO" id="GO:0022626">
    <property type="term" value="C:cytosolic ribosome"/>
    <property type="evidence" value="ECO:0007669"/>
    <property type="project" value="UniProtKB-ARBA"/>
</dbReference>
<dbReference type="InterPro" id="IPR018279">
    <property type="entry name" value="Ribosomal_eS21_CS"/>
</dbReference>